<dbReference type="EMBL" id="JARJFB010000013">
    <property type="protein sequence ID" value="MEA0970367.1"/>
    <property type="molecule type" value="Genomic_DNA"/>
</dbReference>
<comment type="caution">
    <text evidence="2">The sequence shown here is derived from an EMBL/GenBank/DDBJ whole genome shotgun (WGS) entry which is preliminary data.</text>
</comment>
<dbReference type="Gene3D" id="2.10.260.10">
    <property type="match status" value="1"/>
</dbReference>
<keyword evidence="3" id="KW-1185">Reference proteome</keyword>
<dbReference type="SUPFAM" id="SSF89447">
    <property type="entry name" value="AbrB/MazE/MraZ-like"/>
    <property type="match status" value="1"/>
</dbReference>
<organism evidence="2 3">
    <name type="scientific">Candidatus Megaera venefica</name>
    <dbReference type="NCBI Taxonomy" id="2055910"/>
    <lineage>
        <taxon>Bacteria</taxon>
        <taxon>Pseudomonadati</taxon>
        <taxon>Pseudomonadota</taxon>
        <taxon>Alphaproteobacteria</taxon>
        <taxon>Rickettsiales</taxon>
        <taxon>Rickettsiaceae</taxon>
        <taxon>Candidatus Megaera</taxon>
    </lineage>
</organism>
<evidence type="ECO:0000313" key="2">
    <source>
        <dbReference type="EMBL" id="MEA0970367.1"/>
    </source>
</evidence>
<name>A0ABU5NB08_9RICK</name>
<dbReference type="Pfam" id="PF04014">
    <property type="entry name" value="MazE_antitoxin"/>
    <property type="match status" value="1"/>
</dbReference>
<evidence type="ECO:0000313" key="3">
    <source>
        <dbReference type="Proteomes" id="UP001291687"/>
    </source>
</evidence>
<dbReference type="SMART" id="SM00966">
    <property type="entry name" value="SpoVT_AbrB"/>
    <property type="match status" value="1"/>
</dbReference>
<dbReference type="InterPro" id="IPR037914">
    <property type="entry name" value="SpoVT-AbrB_sf"/>
</dbReference>
<dbReference type="RefSeq" id="WP_322776268.1">
    <property type="nucleotide sequence ID" value="NZ_JARJFB010000013.1"/>
</dbReference>
<sequence>MRVSTKGQVTIPCEMRTKLGMLPCTEVDFILQDDGILIQKQHGSKRKGSKLLEQLSGKSRLNMSTEYIMKLTRS</sequence>
<keyword evidence="2" id="KW-0238">DNA-binding</keyword>
<dbReference type="InterPro" id="IPR007159">
    <property type="entry name" value="SpoVT-AbrB_dom"/>
</dbReference>
<dbReference type="NCBIfam" id="TIGR01439">
    <property type="entry name" value="lp_hng_hel_AbrB"/>
    <property type="match status" value="1"/>
</dbReference>
<dbReference type="Proteomes" id="UP001291687">
    <property type="component" value="Unassembled WGS sequence"/>
</dbReference>
<accession>A0ABU5NB08</accession>
<evidence type="ECO:0000259" key="1">
    <source>
        <dbReference type="SMART" id="SM00966"/>
    </source>
</evidence>
<proteinExistence type="predicted"/>
<feature type="domain" description="SpoVT-AbrB" evidence="1">
    <location>
        <begin position="1"/>
        <end position="46"/>
    </location>
</feature>
<dbReference type="GO" id="GO:0003677">
    <property type="term" value="F:DNA binding"/>
    <property type="evidence" value="ECO:0007669"/>
    <property type="project" value="UniProtKB-KW"/>
</dbReference>
<gene>
    <name evidence="2" type="ORF">Megvenef_00326</name>
</gene>
<reference evidence="2 3" key="1">
    <citation type="submission" date="2023-03" db="EMBL/GenBank/DDBJ databases">
        <title>Host association and intracellularity evolved multiple times independently in the Rickettsiales.</title>
        <authorList>
            <person name="Castelli M."/>
            <person name="Nardi T."/>
            <person name="Gammuto L."/>
            <person name="Bellinzona G."/>
            <person name="Sabaneyeva E."/>
            <person name="Potekhin A."/>
            <person name="Serra V."/>
            <person name="Petroni G."/>
            <person name="Sassera D."/>
        </authorList>
    </citation>
    <scope>NUCLEOTIDE SEQUENCE [LARGE SCALE GENOMIC DNA]</scope>
    <source>
        <strain evidence="2 3">Sr 2-6</strain>
    </source>
</reference>
<protein>
    <submittedName>
        <fullName evidence="2">AbrB/MazE/SpoVT family DNA-binding domain-containing protein</fullName>
    </submittedName>
</protein>